<dbReference type="Proteomes" id="UP000239907">
    <property type="component" value="Unassembled WGS sequence"/>
</dbReference>
<accession>A0A2S7U3Z7</accession>
<comment type="caution">
    <text evidence="1">The sequence shown here is derived from an EMBL/GenBank/DDBJ whole genome shotgun (WGS) entry which is preliminary data.</text>
</comment>
<dbReference type="GO" id="GO:0020037">
    <property type="term" value="F:heme binding"/>
    <property type="evidence" value="ECO:0007669"/>
    <property type="project" value="InterPro"/>
</dbReference>
<dbReference type="CDD" id="cd08916">
    <property type="entry name" value="TrHb3_P"/>
    <property type="match status" value="1"/>
</dbReference>
<gene>
    <name evidence="1" type="ORF">BSZ32_12905</name>
</gene>
<dbReference type="EMBL" id="MQWA01000001">
    <property type="protein sequence ID" value="PQJ29300.1"/>
    <property type="molecule type" value="Genomic_DNA"/>
</dbReference>
<proteinExistence type="predicted"/>
<dbReference type="SUPFAM" id="SSF46458">
    <property type="entry name" value="Globin-like"/>
    <property type="match status" value="1"/>
</dbReference>
<sequence length="134" mass="15917">MQNQDDNKKDILGEEEVTQVIHTFYERVQVDEKLGPIFNDVVKIDWPSHLPVMVQFWRTIMFGDGGYQRNPLMAHMKWTSEVRMDEQKFQHWLDLFHSTIDELFSGPNADLMKMRSANMATMLPRRIKEFQNLS</sequence>
<protein>
    <recommendedName>
        <fullName evidence="3">Sec-independent protein translocase TatC</fullName>
    </recommendedName>
</protein>
<keyword evidence="2" id="KW-1185">Reference proteome</keyword>
<organism evidence="1 2">
    <name type="scientific">Rubritalea profundi</name>
    <dbReference type="NCBI Taxonomy" id="1658618"/>
    <lineage>
        <taxon>Bacteria</taxon>
        <taxon>Pseudomonadati</taxon>
        <taxon>Verrucomicrobiota</taxon>
        <taxon>Verrucomicrobiia</taxon>
        <taxon>Verrucomicrobiales</taxon>
        <taxon>Rubritaleaceae</taxon>
        <taxon>Rubritalea</taxon>
    </lineage>
</organism>
<name>A0A2S7U3Z7_9BACT</name>
<reference evidence="1 2" key="1">
    <citation type="submission" date="2016-12" db="EMBL/GenBank/DDBJ databases">
        <title>Study of bacterial adaptation to deep sea.</title>
        <authorList>
            <person name="Song J."/>
            <person name="Yoshizawa S."/>
            <person name="Kogure K."/>
        </authorList>
    </citation>
    <scope>NUCLEOTIDE SEQUENCE [LARGE SCALE GENOMIC DNA]</scope>
    <source>
        <strain evidence="1 2">SAORIC-165</strain>
    </source>
</reference>
<evidence type="ECO:0008006" key="3">
    <source>
        <dbReference type="Google" id="ProtNLM"/>
    </source>
</evidence>
<dbReference type="AlphaFoldDB" id="A0A2S7U3Z7"/>
<evidence type="ECO:0000313" key="2">
    <source>
        <dbReference type="Proteomes" id="UP000239907"/>
    </source>
</evidence>
<evidence type="ECO:0000313" key="1">
    <source>
        <dbReference type="EMBL" id="PQJ29300.1"/>
    </source>
</evidence>
<dbReference type="InterPro" id="IPR009050">
    <property type="entry name" value="Globin-like_sf"/>
</dbReference>
<dbReference type="Gene3D" id="1.10.490.10">
    <property type="entry name" value="Globins"/>
    <property type="match status" value="1"/>
</dbReference>
<dbReference type="GO" id="GO:0019825">
    <property type="term" value="F:oxygen binding"/>
    <property type="evidence" value="ECO:0007669"/>
    <property type="project" value="InterPro"/>
</dbReference>
<dbReference type="InterPro" id="IPR012292">
    <property type="entry name" value="Globin/Proto"/>
</dbReference>